<gene>
    <name evidence="2" type="ORF">ACFYQT_39825</name>
</gene>
<feature type="transmembrane region" description="Helical" evidence="1">
    <location>
        <begin position="41"/>
        <end position="64"/>
    </location>
</feature>
<keyword evidence="3" id="KW-1185">Reference proteome</keyword>
<keyword evidence="1" id="KW-1133">Transmembrane helix</keyword>
<accession>A0ABW6N8I3</accession>
<evidence type="ECO:0000256" key="1">
    <source>
        <dbReference type="SAM" id="Phobius"/>
    </source>
</evidence>
<evidence type="ECO:0000313" key="2">
    <source>
        <dbReference type="EMBL" id="MFF0009545.1"/>
    </source>
</evidence>
<reference evidence="2 3" key="1">
    <citation type="submission" date="2024-10" db="EMBL/GenBank/DDBJ databases">
        <title>The Natural Products Discovery Center: Release of the First 8490 Sequenced Strains for Exploring Actinobacteria Biosynthetic Diversity.</title>
        <authorList>
            <person name="Kalkreuter E."/>
            <person name="Kautsar S.A."/>
            <person name="Yang D."/>
            <person name="Bader C.D."/>
            <person name="Teijaro C.N."/>
            <person name="Fluegel L."/>
            <person name="Davis C.M."/>
            <person name="Simpson J.R."/>
            <person name="Lauterbach L."/>
            <person name="Steele A.D."/>
            <person name="Gui C."/>
            <person name="Meng S."/>
            <person name="Li G."/>
            <person name="Viehrig K."/>
            <person name="Ye F."/>
            <person name="Su P."/>
            <person name="Kiefer A.F."/>
            <person name="Nichols A."/>
            <person name="Cepeda A.J."/>
            <person name="Yan W."/>
            <person name="Fan B."/>
            <person name="Jiang Y."/>
            <person name="Adhikari A."/>
            <person name="Zheng C.-J."/>
            <person name="Schuster L."/>
            <person name="Cowan T.M."/>
            <person name="Smanski M.J."/>
            <person name="Chevrette M.G."/>
            <person name="De Carvalho L.P.S."/>
            <person name="Shen B."/>
        </authorList>
    </citation>
    <scope>NUCLEOTIDE SEQUENCE [LARGE SCALE GENOMIC DNA]</scope>
    <source>
        <strain evidence="2 3">NPDC005497</strain>
    </source>
</reference>
<dbReference type="Proteomes" id="UP001601422">
    <property type="component" value="Unassembled WGS sequence"/>
</dbReference>
<name>A0ABW6N8I3_9ACTN</name>
<dbReference type="EMBL" id="JBIAJP010000021">
    <property type="protein sequence ID" value="MFF0009545.1"/>
    <property type="molecule type" value="Genomic_DNA"/>
</dbReference>
<dbReference type="RefSeq" id="WP_389835448.1">
    <property type="nucleotide sequence ID" value="NZ_JBIAJP010000021.1"/>
</dbReference>
<protein>
    <recommendedName>
        <fullName evidence="4">Integral membrane protein</fullName>
    </recommendedName>
</protein>
<keyword evidence="1" id="KW-0472">Membrane</keyword>
<evidence type="ECO:0000313" key="3">
    <source>
        <dbReference type="Proteomes" id="UP001601422"/>
    </source>
</evidence>
<sequence length="70" mass="7678">MSARRPAPWLVATVLFAAVTAVVFALPFVVHWAWPSLDPDVVMLGNFMLGGLLGVGAVIGFLAWKWEVRR</sequence>
<comment type="caution">
    <text evidence="2">The sequence shown here is derived from an EMBL/GenBank/DDBJ whole genome shotgun (WGS) entry which is preliminary data.</text>
</comment>
<evidence type="ECO:0008006" key="4">
    <source>
        <dbReference type="Google" id="ProtNLM"/>
    </source>
</evidence>
<proteinExistence type="predicted"/>
<organism evidence="2 3">
    <name type="scientific">Streptomyces tibetensis</name>
    <dbReference type="NCBI Taxonomy" id="2382123"/>
    <lineage>
        <taxon>Bacteria</taxon>
        <taxon>Bacillati</taxon>
        <taxon>Actinomycetota</taxon>
        <taxon>Actinomycetes</taxon>
        <taxon>Kitasatosporales</taxon>
        <taxon>Streptomycetaceae</taxon>
        <taxon>Streptomyces</taxon>
    </lineage>
</organism>
<keyword evidence="1" id="KW-0812">Transmembrane</keyword>